<dbReference type="STRING" id="1936003.STSP2_01513"/>
<feature type="transmembrane region" description="Helical" evidence="5">
    <location>
        <begin position="6"/>
        <end position="35"/>
    </location>
</feature>
<feature type="transmembrane region" description="Helical" evidence="5">
    <location>
        <begin position="103"/>
        <end position="121"/>
    </location>
</feature>
<keyword evidence="5" id="KW-1003">Cell membrane</keyword>
<feature type="transmembrane region" description="Helical" evidence="5">
    <location>
        <begin position="246"/>
        <end position="264"/>
    </location>
</feature>
<keyword evidence="3 5" id="KW-1133">Transmembrane helix</keyword>
<organism evidence="6 7">
    <name type="scientific">Anaerohalosphaera lusitana</name>
    <dbReference type="NCBI Taxonomy" id="1936003"/>
    <lineage>
        <taxon>Bacteria</taxon>
        <taxon>Pseudomonadati</taxon>
        <taxon>Planctomycetota</taxon>
        <taxon>Phycisphaerae</taxon>
        <taxon>Sedimentisphaerales</taxon>
        <taxon>Anaerohalosphaeraceae</taxon>
        <taxon>Anaerohalosphaera</taxon>
    </lineage>
</organism>
<keyword evidence="2 5" id="KW-0812">Transmembrane</keyword>
<dbReference type="PANTHER" id="PTHR43701:SF2">
    <property type="entry name" value="MEMBRANE TRANSPORTER PROTEIN YJNA-RELATED"/>
    <property type="match status" value="1"/>
</dbReference>
<dbReference type="OrthoDB" id="286077at2"/>
<proteinExistence type="inferred from homology"/>
<dbReference type="Pfam" id="PF01925">
    <property type="entry name" value="TauE"/>
    <property type="match status" value="1"/>
</dbReference>
<dbReference type="KEGG" id="alus:STSP2_01513"/>
<feature type="transmembrane region" description="Helical" evidence="5">
    <location>
        <begin position="72"/>
        <end position="91"/>
    </location>
</feature>
<dbReference type="Proteomes" id="UP000189674">
    <property type="component" value="Chromosome"/>
</dbReference>
<protein>
    <recommendedName>
        <fullName evidence="5">Probable membrane transporter protein</fullName>
    </recommendedName>
</protein>
<dbReference type="RefSeq" id="WP_146661278.1">
    <property type="nucleotide sequence ID" value="NZ_CP019791.1"/>
</dbReference>
<evidence type="ECO:0000313" key="6">
    <source>
        <dbReference type="EMBL" id="AQT68353.1"/>
    </source>
</evidence>
<dbReference type="InterPro" id="IPR002781">
    <property type="entry name" value="TM_pro_TauE-like"/>
</dbReference>
<evidence type="ECO:0000256" key="5">
    <source>
        <dbReference type="RuleBase" id="RU363041"/>
    </source>
</evidence>
<keyword evidence="4 5" id="KW-0472">Membrane</keyword>
<dbReference type="GO" id="GO:0005886">
    <property type="term" value="C:plasma membrane"/>
    <property type="evidence" value="ECO:0007669"/>
    <property type="project" value="UniProtKB-SubCell"/>
</dbReference>
<comment type="subcellular location">
    <subcellularLocation>
        <location evidence="5">Cell membrane</location>
        <topology evidence="5">Multi-pass membrane protein</topology>
    </subcellularLocation>
    <subcellularLocation>
        <location evidence="1">Membrane</location>
        <topology evidence="1">Multi-pass membrane protein</topology>
    </subcellularLocation>
</comment>
<keyword evidence="7" id="KW-1185">Reference proteome</keyword>
<gene>
    <name evidence="6" type="ORF">STSP2_01513</name>
</gene>
<evidence type="ECO:0000256" key="3">
    <source>
        <dbReference type="ARBA" id="ARBA00022989"/>
    </source>
</evidence>
<feature type="transmembrane region" description="Helical" evidence="5">
    <location>
        <begin position="145"/>
        <end position="172"/>
    </location>
</feature>
<feature type="transmembrane region" description="Helical" evidence="5">
    <location>
        <begin position="214"/>
        <end position="234"/>
    </location>
</feature>
<accession>A0A1U9NK97</accession>
<evidence type="ECO:0000256" key="1">
    <source>
        <dbReference type="ARBA" id="ARBA00004141"/>
    </source>
</evidence>
<dbReference type="AlphaFoldDB" id="A0A1U9NK97"/>
<dbReference type="EMBL" id="CP019791">
    <property type="protein sequence ID" value="AQT68353.1"/>
    <property type="molecule type" value="Genomic_DNA"/>
</dbReference>
<dbReference type="PANTHER" id="PTHR43701">
    <property type="entry name" value="MEMBRANE TRANSPORTER PROTEIN MJ0441-RELATED"/>
    <property type="match status" value="1"/>
</dbReference>
<evidence type="ECO:0000256" key="4">
    <source>
        <dbReference type="ARBA" id="ARBA00023136"/>
    </source>
</evidence>
<feature type="transmembrane region" description="Helical" evidence="5">
    <location>
        <begin position="184"/>
        <end position="202"/>
    </location>
</feature>
<comment type="similarity">
    <text evidence="5">Belongs to the 4-toluene sulfonate uptake permease (TSUP) (TC 2.A.102) family.</text>
</comment>
<feature type="transmembrane region" description="Helical" evidence="5">
    <location>
        <begin position="42"/>
        <end position="60"/>
    </location>
</feature>
<evidence type="ECO:0000313" key="7">
    <source>
        <dbReference type="Proteomes" id="UP000189674"/>
    </source>
</evidence>
<evidence type="ECO:0000256" key="2">
    <source>
        <dbReference type="ARBA" id="ARBA00022692"/>
    </source>
</evidence>
<reference evidence="7" key="1">
    <citation type="submission" date="2017-02" db="EMBL/GenBank/DDBJ databases">
        <title>Comparative genomics and description of representatives of a novel lineage of planctomycetes thriving in anoxic sediments.</title>
        <authorList>
            <person name="Spring S."/>
            <person name="Bunk B."/>
            <person name="Sproer C."/>
        </authorList>
    </citation>
    <scope>NUCLEOTIDE SEQUENCE [LARGE SCALE GENOMIC DNA]</scope>
    <source>
        <strain evidence="7">ST-NAGAB-D1</strain>
    </source>
</reference>
<name>A0A1U9NK97_9BACT</name>
<dbReference type="InterPro" id="IPR051598">
    <property type="entry name" value="TSUP/Inactive_protease-like"/>
</dbReference>
<sequence length="267" mass="28010">MDFVSLIIIGLVTGVFGGLLGIGGSMIMIPALAFVFGENQHLYQAAAMITNFFVSTSSLIAHRKAEAFVPGVLKWMIPAALAGIVGGVAMSNMDLFAGENSYLLARVFGVFLIYVVVYNLFRFKRGGFKDNTKTADLAAPDTPTYLSLVIGFVTGTAAGLLGIGAGGVCTPLQQVFAKMPLKRAMSNSAAIITSMAWLGAAYKNLTLGQHGIDIAESLKIAGIVIPTAILGGFWGGHLMHAIPRSWVRAAFILIAAVGAVKMLTVSP</sequence>